<proteinExistence type="predicted"/>
<keyword evidence="3" id="KW-1185">Reference proteome</keyword>
<comment type="caution">
    <text evidence="2">The sequence shown here is derived from an EMBL/GenBank/DDBJ whole genome shotgun (WGS) entry which is preliminary data.</text>
</comment>
<reference evidence="2 3" key="1">
    <citation type="journal article" date="2019" name="Int. J. Syst. Evol. Microbiol.">
        <title>The Global Catalogue of Microorganisms (GCM) 10K type strain sequencing project: providing services to taxonomists for standard genome sequencing and annotation.</title>
        <authorList>
            <consortium name="The Broad Institute Genomics Platform"/>
            <consortium name="The Broad Institute Genome Sequencing Center for Infectious Disease"/>
            <person name="Wu L."/>
            <person name="Ma J."/>
        </authorList>
    </citation>
    <scope>NUCLEOTIDE SEQUENCE [LARGE SCALE GENOMIC DNA]</scope>
    <source>
        <strain evidence="2 3">JCM 14323</strain>
    </source>
</reference>
<accession>A0ABN2N046</accession>
<evidence type="ECO:0000313" key="2">
    <source>
        <dbReference type="EMBL" id="GAA1844450.1"/>
    </source>
</evidence>
<evidence type="ECO:0000256" key="1">
    <source>
        <dbReference type="SAM" id="MobiDB-lite"/>
    </source>
</evidence>
<dbReference type="Proteomes" id="UP001501746">
    <property type="component" value="Unassembled WGS sequence"/>
</dbReference>
<evidence type="ECO:0008006" key="4">
    <source>
        <dbReference type="Google" id="ProtNLM"/>
    </source>
</evidence>
<feature type="region of interest" description="Disordered" evidence="1">
    <location>
        <begin position="1"/>
        <end position="20"/>
    </location>
</feature>
<protein>
    <recommendedName>
        <fullName evidence="4">Alpha-amylase</fullName>
    </recommendedName>
</protein>
<dbReference type="SUPFAM" id="SSF49452">
    <property type="entry name" value="Starch-binding domain-like"/>
    <property type="match status" value="1"/>
</dbReference>
<dbReference type="EMBL" id="BAAANK010000010">
    <property type="protein sequence ID" value="GAA1844450.1"/>
    <property type="molecule type" value="Genomic_DNA"/>
</dbReference>
<gene>
    <name evidence="2" type="ORF">GCM10009750_33480</name>
</gene>
<organism evidence="2 3">
    <name type="scientific">Agromyces salentinus</name>
    <dbReference type="NCBI Taxonomy" id="269421"/>
    <lineage>
        <taxon>Bacteria</taxon>
        <taxon>Bacillati</taxon>
        <taxon>Actinomycetota</taxon>
        <taxon>Actinomycetes</taxon>
        <taxon>Micrococcales</taxon>
        <taxon>Microbacteriaceae</taxon>
        <taxon>Agromyces</taxon>
    </lineage>
</organism>
<evidence type="ECO:0000313" key="3">
    <source>
        <dbReference type="Proteomes" id="UP001501746"/>
    </source>
</evidence>
<dbReference type="InterPro" id="IPR013784">
    <property type="entry name" value="Carb-bd-like_fold"/>
</dbReference>
<name>A0ABN2N046_9MICO</name>
<sequence>MRVVRVPESSPPGQPLPRAGRHSAVVTAVAAALIVISSIIAPGPAYANEADDSVPAVSGRIIDSDGAAVVGERVTLVRVTADYFGNVQTESAGSSLTGADGSYSISVSSGVSTDSYFRLMVATGPSSPFLDRTDGPIFAPRGAQTRVDLQLARAGSISGTVRDGSGRVVSGYVSLFRSPHDGTSGPVRTVRASSGFFSVPKVAPGEYLIKLSPSEEPATWWPSAASERDAASLRVEESKPYSVAITTIVTGTIAGTVTSVEGPMIDKTGPRSARVTAHRLDGDEFVLAGSSFVGDGGEYRLDVPPGRYALEFVGTDRFARNFTGGASLLSEADTFVVESGAVELLDAELDYGGTIEGSAEGASVVEVSDADGRVVGRVRLTSPYRITGLSAGEYTVHAYGEPLGDENYLHQWWPGAFTRDGATAIQIEAGESRTGLDFAASHGATFEGNVRVWEESWMPVGQAIVTGLATDGRALASTSSDVLGRFELNAVQPGVVRLRIESGSGHEWYWPAAKSFETAGTLTAKPSETIRGIVTGPEATVSDPVVSGTPAVGQTLTASSVSPVAGADITYRWGGRGFVDRVGPSLVVTPEMAGGGIVVTATATKLGHTTMTSKSVWLPERVLNWGKPWFGDGQAPAVGFPLRIFDSRGSTTGATATTRQWFANGVAIPGATGETFVPRLADEGKRLTVRTTGSAPGYADGSATSDPSTRVMKVGTPKVNGTARVGATLVADPGIWTTGLYVSYEWTIDGDWSGSQNERQFTVPADAVGKSIGIVAWGENEQAGYDRVFMYSAETPKVVAPRTPIIHGTPYVGSTLTADPGDWGVGAPIEYQWLVNGTSIPAATAKQYRPTTADAGKPITVRVRVSDRAWASATMTSAPTQKVALAPVPKVSGTARVGGKLTATPGTWTKGTTLTYQWYANGTAISKATSPSMTLPSSLAGKAITVKVTGRLLGYPTATRSSAATAKVTAWSPPTVSGSPKVGGTLTANPGAWTPGTSFAYQWYANGVAIPKATGKTFVPTAAQVGRTVAVRVNGSQVGFGSMTSTSPATSTKVALAPVPSISGTARVGARLIAVPGTWTTGTVLSSQWYADGIAIANATASSLVVPSSLAGKAITVRMSGRLAGYPTVTHASVPTARVIAWSTPTISGTTEVGATVTANPGVWSTGTSFAYQWYANGVAVSKATGRTFAPTPAQVGASLTVRVTGSQAGFGSASATSSPTMTKVALTAVPKVSGEARVGGMLTVSPGAWTTGTAYTYQWYADGVAMPARTTPSLALTGAQLGKTITVVVSGRLAGYPTLSERSAATGSIVVSGTPTLTGEAQVGATLSASPGDWTGVITFAYQWLANGVAIPGAAGVTYQVPPERLGQRITVKATTAETGVAVVSAVSAPTSAVVAGSIQAGAPTIIGVDNTLALDPGDWPALAALTFQWYRDGEPIADAHGTSLDIDGQSGSYRAEVTASATGYTTVTIASSEFVVPAAVPTEQPVGALAE</sequence>
<dbReference type="Gene3D" id="2.60.40.2700">
    <property type="match status" value="8"/>
</dbReference>